<reference evidence="1" key="1">
    <citation type="journal article" date="2023" name="Front. Mar. Sci.">
        <title>A new Merluccius polli reference genome to investigate the effects of global change in West African waters.</title>
        <authorList>
            <person name="Mateo J.L."/>
            <person name="Blanco-Fernandez C."/>
            <person name="Garcia-Vazquez E."/>
            <person name="Machado-Schiaffino G."/>
        </authorList>
    </citation>
    <scope>NUCLEOTIDE SEQUENCE</scope>
    <source>
        <strain evidence="1">C29</strain>
        <tissue evidence="1">Fin</tissue>
    </source>
</reference>
<dbReference type="AlphaFoldDB" id="A0AA47MLG4"/>
<protein>
    <submittedName>
        <fullName evidence="1">Uncharacterized protein</fullName>
    </submittedName>
</protein>
<evidence type="ECO:0000313" key="2">
    <source>
        <dbReference type="Proteomes" id="UP001174136"/>
    </source>
</evidence>
<keyword evidence="2" id="KW-1185">Reference proteome</keyword>
<proteinExistence type="predicted"/>
<comment type="caution">
    <text evidence="1">The sequence shown here is derived from an EMBL/GenBank/DDBJ whole genome shotgun (WGS) entry which is preliminary data.</text>
</comment>
<organism evidence="1 2">
    <name type="scientific">Merluccius polli</name>
    <name type="common">Benguela hake</name>
    <name type="synonym">Merluccius cadenati</name>
    <dbReference type="NCBI Taxonomy" id="89951"/>
    <lineage>
        <taxon>Eukaryota</taxon>
        <taxon>Metazoa</taxon>
        <taxon>Chordata</taxon>
        <taxon>Craniata</taxon>
        <taxon>Vertebrata</taxon>
        <taxon>Euteleostomi</taxon>
        <taxon>Actinopterygii</taxon>
        <taxon>Neopterygii</taxon>
        <taxon>Teleostei</taxon>
        <taxon>Neoteleostei</taxon>
        <taxon>Acanthomorphata</taxon>
        <taxon>Zeiogadaria</taxon>
        <taxon>Gadariae</taxon>
        <taxon>Gadiformes</taxon>
        <taxon>Gadoidei</taxon>
        <taxon>Merlucciidae</taxon>
        <taxon>Merluccius</taxon>
    </lineage>
</organism>
<name>A0AA47MLG4_MERPO</name>
<accession>A0AA47MLG4</accession>
<dbReference type="EMBL" id="JAOPHQ010003704">
    <property type="protein sequence ID" value="KAK0142202.1"/>
    <property type="molecule type" value="Genomic_DNA"/>
</dbReference>
<evidence type="ECO:0000313" key="1">
    <source>
        <dbReference type="EMBL" id="KAK0142202.1"/>
    </source>
</evidence>
<sequence length="119" mass="13676">MWSSINMTPYESHCPLLNKRLVIRQLKWRWLNCFGHNLHLAVINGGASENARTGQAISLCRNVVGQKSWQKKDLIKAQTELKLPKHSLILVKKKKLPNQMKKLHDDNTTYGALSCTQRN</sequence>
<gene>
    <name evidence="1" type="ORF">N1851_020139</name>
</gene>
<dbReference type="Proteomes" id="UP001174136">
    <property type="component" value="Unassembled WGS sequence"/>
</dbReference>